<dbReference type="EMBL" id="HBEC01017451">
    <property type="protein sequence ID" value="CAD8288145.1"/>
    <property type="molecule type" value="Transcribed_RNA"/>
</dbReference>
<accession>A0A7R9YUL4</accession>
<feature type="compositionally biased region" description="Polar residues" evidence="1">
    <location>
        <begin position="153"/>
        <end position="169"/>
    </location>
</feature>
<feature type="compositionally biased region" description="Acidic residues" evidence="1">
    <location>
        <begin position="200"/>
        <end position="216"/>
    </location>
</feature>
<feature type="compositionally biased region" description="Low complexity" evidence="1">
    <location>
        <begin position="305"/>
        <end position="318"/>
    </location>
</feature>
<feature type="compositionally biased region" description="Low complexity" evidence="1">
    <location>
        <begin position="351"/>
        <end position="367"/>
    </location>
</feature>
<feature type="compositionally biased region" description="Low complexity" evidence="1">
    <location>
        <begin position="238"/>
        <end position="249"/>
    </location>
</feature>
<dbReference type="AlphaFoldDB" id="A0A7R9YUL4"/>
<feature type="compositionally biased region" description="Acidic residues" evidence="1">
    <location>
        <begin position="55"/>
        <end position="68"/>
    </location>
</feature>
<feature type="compositionally biased region" description="Low complexity" evidence="1">
    <location>
        <begin position="123"/>
        <end position="136"/>
    </location>
</feature>
<sequence>MPLYRRTAVLPQGGLYARMWSRQRHMMDIDIPAAMDAVQDASDAYAGGSDRGCDDSDDGGEGNGDGEGEGNAAGTPKPRGGVGNAKRILRGRTPAAETTEAEDTDCAGSDHGSPQERGSGSVAAALARPLATLPPVACSPREALASPGRSTLHAGSTANPKSRPPSGSVQLRPAGSRGVPSNVPGRRASPPIREASDPGDGGDEHETEAEGADGDADSQVAAATRPTATSAMLAIPAAGRAAAAAATVAERPLGWSRSESVDDLNRHPSPARLRIMTRLGLADHSSSFPSVAPSDIEDSEDDARSLAAASGRFAASGSTVARTTPMRAATADTDAVDVTAAAFRGARQVTGQRARASARPGARSGHGNAAYDDGLSAPLLPVWSGDVEEGEGPGPRPQGSSGR</sequence>
<feature type="region of interest" description="Disordered" evidence="1">
    <location>
        <begin position="43"/>
        <end position="225"/>
    </location>
</feature>
<gene>
    <name evidence="2" type="ORF">CEUR00632_LOCUS8184</name>
</gene>
<proteinExistence type="predicted"/>
<name>A0A7R9YUL4_9CHLO</name>
<feature type="region of interest" description="Disordered" evidence="1">
    <location>
        <begin position="238"/>
        <end position="267"/>
    </location>
</feature>
<feature type="region of interest" description="Disordered" evidence="1">
    <location>
        <begin position="347"/>
        <end position="403"/>
    </location>
</feature>
<feature type="region of interest" description="Disordered" evidence="1">
    <location>
        <begin position="282"/>
        <end position="333"/>
    </location>
</feature>
<reference evidence="2" key="1">
    <citation type="submission" date="2021-01" db="EMBL/GenBank/DDBJ databases">
        <authorList>
            <person name="Corre E."/>
            <person name="Pelletier E."/>
            <person name="Niang G."/>
            <person name="Scheremetjew M."/>
            <person name="Finn R."/>
            <person name="Kale V."/>
            <person name="Holt S."/>
            <person name="Cochrane G."/>
            <person name="Meng A."/>
            <person name="Brown T."/>
            <person name="Cohen L."/>
        </authorList>
    </citation>
    <scope>NUCLEOTIDE SEQUENCE</scope>
    <source>
        <strain evidence="2">CCMP219</strain>
    </source>
</reference>
<evidence type="ECO:0000256" key="1">
    <source>
        <dbReference type="SAM" id="MobiDB-lite"/>
    </source>
</evidence>
<organism evidence="2">
    <name type="scientific">Chlamydomonas euryale</name>
    <dbReference type="NCBI Taxonomy" id="1486919"/>
    <lineage>
        <taxon>Eukaryota</taxon>
        <taxon>Viridiplantae</taxon>
        <taxon>Chlorophyta</taxon>
        <taxon>core chlorophytes</taxon>
        <taxon>Chlorophyceae</taxon>
        <taxon>CS clade</taxon>
        <taxon>Chlamydomonadales</taxon>
        <taxon>Chlamydomonadaceae</taxon>
        <taxon>Chlamydomonas</taxon>
    </lineage>
</organism>
<evidence type="ECO:0000313" key="2">
    <source>
        <dbReference type="EMBL" id="CAD8288145.1"/>
    </source>
</evidence>
<protein>
    <submittedName>
        <fullName evidence="2">Uncharacterized protein</fullName>
    </submittedName>
</protein>